<comment type="caution">
    <text evidence="4">The sequence shown here is derived from an EMBL/GenBank/DDBJ whole genome shotgun (WGS) entry which is preliminary data.</text>
</comment>
<dbReference type="OrthoDB" id="10262856at2759"/>
<dbReference type="Pfam" id="PF06384">
    <property type="entry name" value="ICAT"/>
    <property type="match status" value="1"/>
</dbReference>
<dbReference type="InterPro" id="IPR040065">
    <property type="entry name" value="LZIC"/>
</dbReference>
<dbReference type="AlphaFoldDB" id="A0A9D4GH41"/>
<dbReference type="PANTHER" id="PTHR16505:SF8">
    <property type="entry name" value="PROTEIN LZIC"/>
    <property type="match status" value="1"/>
</dbReference>
<feature type="domain" description="Beta-catenin-interacting ICAT" evidence="3">
    <location>
        <begin position="113"/>
        <end position="188"/>
    </location>
</feature>
<gene>
    <name evidence="4" type="ORF">DPMN_118793</name>
</gene>
<evidence type="ECO:0000256" key="2">
    <source>
        <dbReference type="SAM" id="Coils"/>
    </source>
</evidence>
<evidence type="ECO:0000256" key="1">
    <source>
        <dbReference type="ARBA" id="ARBA00006505"/>
    </source>
</evidence>
<dbReference type="InterPro" id="IPR009428">
    <property type="entry name" value="ICAT_dom"/>
</dbReference>
<evidence type="ECO:0000313" key="4">
    <source>
        <dbReference type="EMBL" id="KAH3817261.1"/>
    </source>
</evidence>
<keyword evidence="5" id="KW-1185">Reference proteome</keyword>
<feature type="coiled-coil region" evidence="2">
    <location>
        <begin position="6"/>
        <end position="59"/>
    </location>
</feature>
<organism evidence="4 5">
    <name type="scientific">Dreissena polymorpha</name>
    <name type="common">Zebra mussel</name>
    <name type="synonym">Mytilus polymorpha</name>
    <dbReference type="NCBI Taxonomy" id="45954"/>
    <lineage>
        <taxon>Eukaryota</taxon>
        <taxon>Metazoa</taxon>
        <taxon>Spiralia</taxon>
        <taxon>Lophotrochozoa</taxon>
        <taxon>Mollusca</taxon>
        <taxon>Bivalvia</taxon>
        <taxon>Autobranchia</taxon>
        <taxon>Heteroconchia</taxon>
        <taxon>Euheterodonta</taxon>
        <taxon>Imparidentia</taxon>
        <taxon>Neoheterodontei</taxon>
        <taxon>Myida</taxon>
        <taxon>Dreissenoidea</taxon>
        <taxon>Dreissenidae</taxon>
        <taxon>Dreissena</taxon>
    </lineage>
</organism>
<dbReference type="Proteomes" id="UP000828390">
    <property type="component" value="Unassembled WGS sequence"/>
</dbReference>
<dbReference type="EMBL" id="JAIWYP010000005">
    <property type="protein sequence ID" value="KAH3817261.1"/>
    <property type="molecule type" value="Genomic_DNA"/>
</dbReference>
<evidence type="ECO:0000259" key="3">
    <source>
        <dbReference type="Pfam" id="PF06384"/>
    </source>
</evidence>
<sequence length="190" mass="21230">MASRGRQETSKLIGNLEEQMDRLMCQLTDLEELKEDLDADEYEDTKRETIEQLKEFKESLDRMVGGDISLVDELNSMQLAIQAAISEAFKTPEVIRMFAKKQPGQLRQRLSEISRDEKIGKIPHSQAVGQSVEILTALKKLGETLTPEEEAYLQANSSTSLRQFEQVSSNLASGDKVLAVAGSQVQQANK</sequence>
<protein>
    <recommendedName>
        <fullName evidence="3">Beta-catenin-interacting ICAT domain-containing protein</fullName>
    </recommendedName>
</protein>
<comment type="similarity">
    <text evidence="1">Belongs to the CTNNBIP1 family.</text>
</comment>
<accession>A0A9D4GH41</accession>
<dbReference type="PANTHER" id="PTHR16505">
    <property type="entry name" value="PROTEIN LZIC"/>
    <property type="match status" value="1"/>
</dbReference>
<reference evidence="4" key="2">
    <citation type="submission" date="2020-11" db="EMBL/GenBank/DDBJ databases">
        <authorList>
            <person name="McCartney M.A."/>
            <person name="Auch B."/>
            <person name="Kono T."/>
            <person name="Mallez S."/>
            <person name="Becker A."/>
            <person name="Gohl D.M."/>
            <person name="Silverstein K.A.T."/>
            <person name="Koren S."/>
            <person name="Bechman K.B."/>
            <person name="Herman A."/>
            <person name="Abrahante J.E."/>
            <person name="Garbe J."/>
        </authorList>
    </citation>
    <scope>NUCLEOTIDE SEQUENCE</scope>
    <source>
        <strain evidence="4">Duluth1</strain>
        <tissue evidence="4">Whole animal</tissue>
    </source>
</reference>
<dbReference type="InterPro" id="IPR036911">
    <property type="entry name" value="ICAT_sf"/>
</dbReference>
<evidence type="ECO:0000313" key="5">
    <source>
        <dbReference type="Proteomes" id="UP000828390"/>
    </source>
</evidence>
<dbReference type="GO" id="GO:0008013">
    <property type="term" value="F:beta-catenin binding"/>
    <property type="evidence" value="ECO:0007669"/>
    <property type="project" value="InterPro"/>
</dbReference>
<proteinExistence type="inferred from homology"/>
<reference evidence="4" key="1">
    <citation type="journal article" date="2019" name="bioRxiv">
        <title>The Genome of the Zebra Mussel, Dreissena polymorpha: A Resource for Invasive Species Research.</title>
        <authorList>
            <person name="McCartney M.A."/>
            <person name="Auch B."/>
            <person name="Kono T."/>
            <person name="Mallez S."/>
            <person name="Zhang Y."/>
            <person name="Obille A."/>
            <person name="Becker A."/>
            <person name="Abrahante J.E."/>
            <person name="Garbe J."/>
            <person name="Badalamenti J.P."/>
            <person name="Herman A."/>
            <person name="Mangelson H."/>
            <person name="Liachko I."/>
            <person name="Sullivan S."/>
            <person name="Sone E.D."/>
            <person name="Koren S."/>
            <person name="Silverstein K.A.T."/>
            <person name="Beckman K.B."/>
            <person name="Gohl D.M."/>
        </authorList>
    </citation>
    <scope>NUCLEOTIDE SEQUENCE</scope>
    <source>
        <strain evidence="4">Duluth1</strain>
        <tissue evidence="4">Whole animal</tissue>
    </source>
</reference>
<name>A0A9D4GH41_DREPO</name>
<dbReference type="Gene3D" id="1.10.10.490">
    <property type="entry name" value="Beta-catenin-interacting ICAT"/>
    <property type="match status" value="1"/>
</dbReference>
<keyword evidence="2" id="KW-0175">Coiled coil</keyword>
<dbReference type="SUPFAM" id="SSF81730">
    <property type="entry name" value="beta-catenin-interacting protein ICAT"/>
    <property type="match status" value="1"/>
</dbReference>